<dbReference type="Gene3D" id="3.20.20.30">
    <property type="entry name" value="Luciferase-like domain"/>
    <property type="match status" value="1"/>
</dbReference>
<evidence type="ECO:0000313" key="4">
    <source>
        <dbReference type="Proteomes" id="UP000233750"/>
    </source>
</evidence>
<sequence>MRISCVLAPTLLSPEHIAVAERLGYERAWLFDTPQQSPDVWMTLGRAAELTGTIGLGPGVLVPSLRHPMSAAAATATLASRAPGRVAVAFGTGFTGRSAMGQKGLPWSAVAAYVRAYRGLIRGETVTWDGAPIKMLTSPDRLDRAAADVPILISALGPRGEQVTKDLDVDGIMSFGQVPAGMKDFTWGSLFIGGTVLEGDEPVDADRVKETAGPAWSIAYHVGMEFMGGLDAVRTMPGGEAWAARIEKTPEPERHFAVHDGHLMRLNEADEAAWNAGGHAMLKDVTLTGSPAEIRERVAAYAEQGVTELGFQPCGAQIERELEKFMEAVG</sequence>
<reference evidence="3 4" key="1">
    <citation type="submission" date="2017-12" db="EMBL/GenBank/DDBJ databases">
        <title>Sequencing the genomes of 1000 Actinobacteria strains.</title>
        <authorList>
            <person name="Klenk H.-P."/>
        </authorList>
    </citation>
    <scope>NUCLEOTIDE SEQUENCE [LARGE SCALE GENOMIC DNA]</scope>
    <source>
        <strain evidence="3 4">DSM 45165</strain>
    </source>
</reference>
<evidence type="ECO:0000259" key="2">
    <source>
        <dbReference type="Pfam" id="PF00296"/>
    </source>
</evidence>
<dbReference type="GO" id="GO:0016705">
    <property type="term" value="F:oxidoreductase activity, acting on paired donors, with incorporation or reduction of molecular oxygen"/>
    <property type="evidence" value="ECO:0007669"/>
    <property type="project" value="InterPro"/>
</dbReference>
<dbReference type="Pfam" id="PF00296">
    <property type="entry name" value="Bac_luciferase"/>
    <property type="match status" value="1"/>
</dbReference>
<protein>
    <submittedName>
        <fullName evidence="3">Alkanesulfonate monooxygenase SsuD/methylene tetrahydromethanopterin reductase-like flavin-dependent oxidoreductase (Luciferase family)</fullName>
    </submittedName>
</protein>
<dbReference type="EMBL" id="PJMY01000001">
    <property type="protein sequence ID" value="PKV99983.1"/>
    <property type="molecule type" value="Genomic_DNA"/>
</dbReference>
<keyword evidence="4" id="KW-1185">Reference proteome</keyword>
<dbReference type="InterPro" id="IPR011251">
    <property type="entry name" value="Luciferase-like_dom"/>
</dbReference>
<dbReference type="OrthoDB" id="7816697at2"/>
<name>A0A2N3X1I0_9PSEU</name>
<dbReference type="SUPFAM" id="SSF51679">
    <property type="entry name" value="Bacterial luciferase-like"/>
    <property type="match status" value="1"/>
</dbReference>
<gene>
    <name evidence="3" type="ORF">ATK30_0055</name>
</gene>
<comment type="caution">
    <text evidence="3">The sequence shown here is derived from an EMBL/GenBank/DDBJ whole genome shotgun (WGS) entry which is preliminary data.</text>
</comment>
<dbReference type="PANTHER" id="PTHR43244">
    <property type="match status" value="1"/>
</dbReference>
<keyword evidence="1" id="KW-0560">Oxidoreductase</keyword>
<organism evidence="3 4">
    <name type="scientific">Amycolatopsis echigonensis</name>
    <dbReference type="NCBI Taxonomy" id="2576905"/>
    <lineage>
        <taxon>Bacteria</taxon>
        <taxon>Bacillati</taxon>
        <taxon>Actinomycetota</taxon>
        <taxon>Actinomycetes</taxon>
        <taxon>Pseudonocardiales</taxon>
        <taxon>Pseudonocardiaceae</taxon>
        <taxon>Amycolatopsis</taxon>
    </lineage>
</organism>
<dbReference type="RefSeq" id="WP_101433716.1">
    <property type="nucleotide sequence ID" value="NZ_PJMY01000001.1"/>
</dbReference>
<dbReference type="AlphaFoldDB" id="A0A2N3X1I0"/>
<accession>A0A2N3X1I0</accession>
<feature type="domain" description="Luciferase-like" evidence="2">
    <location>
        <begin position="15"/>
        <end position="180"/>
    </location>
</feature>
<dbReference type="InterPro" id="IPR036661">
    <property type="entry name" value="Luciferase-like_sf"/>
</dbReference>
<dbReference type="Proteomes" id="UP000233750">
    <property type="component" value="Unassembled WGS sequence"/>
</dbReference>
<dbReference type="PANTHER" id="PTHR43244:SF1">
    <property type="entry name" value="5,10-METHYLENETETRAHYDROMETHANOPTERIN REDUCTASE"/>
    <property type="match status" value="1"/>
</dbReference>
<dbReference type="InterPro" id="IPR050564">
    <property type="entry name" value="F420-G6PD/mer"/>
</dbReference>
<evidence type="ECO:0000256" key="1">
    <source>
        <dbReference type="ARBA" id="ARBA00023002"/>
    </source>
</evidence>
<proteinExistence type="predicted"/>
<evidence type="ECO:0000313" key="3">
    <source>
        <dbReference type="EMBL" id="PKV99983.1"/>
    </source>
</evidence>